<keyword evidence="2" id="KW-1185">Reference proteome</keyword>
<dbReference type="GO" id="GO:0071713">
    <property type="term" value="F:para-aminobenzoyl-glutamate hydrolase activity"/>
    <property type="evidence" value="ECO:0007669"/>
    <property type="project" value="TreeGrafter"/>
</dbReference>
<dbReference type="SUPFAM" id="SSF53187">
    <property type="entry name" value="Zn-dependent exopeptidases"/>
    <property type="match status" value="1"/>
</dbReference>
<dbReference type="Proteomes" id="UP000601171">
    <property type="component" value="Unassembled WGS sequence"/>
</dbReference>
<gene>
    <name evidence="1" type="ORF">H8707_08265</name>
</gene>
<reference evidence="1" key="1">
    <citation type="submission" date="2020-08" db="EMBL/GenBank/DDBJ databases">
        <title>Genome public.</title>
        <authorList>
            <person name="Liu C."/>
            <person name="Sun Q."/>
        </authorList>
    </citation>
    <scope>NUCLEOTIDE SEQUENCE</scope>
    <source>
        <strain evidence="1">BX21</strain>
    </source>
</reference>
<dbReference type="Gene3D" id="3.40.630.10">
    <property type="entry name" value="Zn peptidases"/>
    <property type="match status" value="1"/>
</dbReference>
<dbReference type="Gene3D" id="3.30.70.360">
    <property type="match status" value="1"/>
</dbReference>
<dbReference type="InterPro" id="IPR036264">
    <property type="entry name" value="Bact_exopeptidase_dim_dom"/>
</dbReference>
<dbReference type="InterPro" id="IPR002933">
    <property type="entry name" value="Peptidase_M20"/>
</dbReference>
<dbReference type="PIRSF" id="PIRSF037227">
    <property type="entry name" value="Aminobenzoyl-glu_utiliz_pB"/>
    <property type="match status" value="1"/>
</dbReference>
<dbReference type="Pfam" id="PF01546">
    <property type="entry name" value="Peptidase_M20"/>
    <property type="match status" value="1"/>
</dbReference>
<dbReference type="PANTHER" id="PTHR30575">
    <property type="entry name" value="PEPTIDASE M20"/>
    <property type="match status" value="1"/>
</dbReference>
<organism evidence="1 2">
    <name type="scientific">Paratissierella segnis</name>
    <dbReference type="NCBI Taxonomy" id="2763679"/>
    <lineage>
        <taxon>Bacteria</taxon>
        <taxon>Bacillati</taxon>
        <taxon>Bacillota</taxon>
        <taxon>Tissierellia</taxon>
        <taxon>Tissierellales</taxon>
        <taxon>Tissierellaceae</taxon>
        <taxon>Paratissierella</taxon>
    </lineage>
</organism>
<evidence type="ECO:0000313" key="2">
    <source>
        <dbReference type="Proteomes" id="UP000601171"/>
    </source>
</evidence>
<dbReference type="InterPro" id="IPR017145">
    <property type="entry name" value="Aminobenzoyl-glu_utiliz_pB"/>
</dbReference>
<dbReference type="EMBL" id="JACRTG010000018">
    <property type="protein sequence ID" value="MBC8588233.1"/>
    <property type="molecule type" value="Genomic_DNA"/>
</dbReference>
<name>A0A926EU10_9FIRM</name>
<dbReference type="SUPFAM" id="SSF55031">
    <property type="entry name" value="Bacterial exopeptidase dimerisation domain"/>
    <property type="match status" value="1"/>
</dbReference>
<dbReference type="InterPro" id="IPR052030">
    <property type="entry name" value="Peptidase_M20/M20A_hydrolases"/>
</dbReference>
<dbReference type="GO" id="GO:0046657">
    <property type="term" value="P:folic acid catabolic process"/>
    <property type="evidence" value="ECO:0007669"/>
    <property type="project" value="TreeGrafter"/>
</dbReference>
<protein>
    <submittedName>
        <fullName evidence="1">Amidohydrolase</fullName>
    </submittedName>
</protein>
<sequence length="487" mass="54775">MKTQDDILKLIEEKRQKYIDASLDIWDYAEPIFEEFKSSKRLAKILEEEGFKIIFGVAELPTAFIAEWGKGEPIIGYMGEYDALPGISQAANTTERKPIKKDGYGHGCGHHILGTAAMAAAIANKDYLELNNMEGTVRFYGCPAEEGGGGKVLMNNAGAFDDCAAAISWHPTDDNGIWSINFHAQQKVEYTFKGRKPYVKESSDSNILTDYGANSLDALQLFIMGAQILRTHLDPCFIVRSSILKTGDEKIDELPTESKIIYSYRAHTNKQIQKAMELLHNVAKGAAVMTDCELIAEYKTGYSEMLSNRSLERIMHEKFEKVGTVPMTEQDWNYAEKMHTALLLKDGEQATFDLMRLLYEEQAEPIIEQVKGKPYNNLLYPFREINVHKPGSTDICDVSWTTPTTQCVVACYAKDTLGHSWQEVAQGRSDICMKGMLVASKVMALTGIELFENPKALRAVRNEFETKRPGKVYIPLNSKKIVENEMR</sequence>
<dbReference type="InterPro" id="IPR017439">
    <property type="entry name" value="Amidohydrolase"/>
</dbReference>
<dbReference type="RefSeq" id="WP_262429682.1">
    <property type="nucleotide sequence ID" value="NZ_JACRTG010000018.1"/>
</dbReference>
<dbReference type="NCBIfam" id="TIGR01891">
    <property type="entry name" value="amidohydrolases"/>
    <property type="match status" value="1"/>
</dbReference>
<accession>A0A926EU10</accession>
<dbReference type="PANTHER" id="PTHR30575:SF0">
    <property type="entry name" value="XAA-ARG DIPEPTIDASE"/>
    <property type="match status" value="1"/>
</dbReference>
<dbReference type="AlphaFoldDB" id="A0A926EU10"/>
<proteinExistence type="predicted"/>
<dbReference type="GO" id="GO:0005737">
    <property type="term" value="C:cytoplasm"/>
    <property type="evidence" value="ECO:0007669"/>
    <property type="project" value="TreeGrafter"/>
</dbReference>
<dbReference type="GO" id="GO:0016805">
    <property type="term" value="F:dipeptidase activity"/>
    <property type="evidence" value="ECO:0007669"/>
    <property type="project" value="TreeGrafter"/>
</dbReference>
<comment type="caution">
    <text evidence="1">The sequence shown here is derived from an EMBL/GenBank/DDBJ whole genome shotgun (WGS) entry which is preliminary data.</text>
</comment>
<evidence type="ECO:0000313" key="1">
    <source>
        <dbReference type="EMBL" id="MBC8588233.1"/>
    </source>
</evidence>